<dbReference type="EMBL" id="JABDTM020028083">
    <property type="protein sequence ID" value="KAH0809525.1"/>
    <property type="molecule type" value="Genomic_DNA"/>
</dbReference>
<keyword evidence="10" id="KW-1185">Reference proteome</keyword>
<evidence type="ECO:0000256" key="4">
    <source>
        <dbReference type="ARBA" id="ARBA00022679"/>
    </source>
</evidence>
<comment type="subcellular location">
    <subcellularLocation>
        <location evidence="1">Membrane</location>
        <topology evidence="1">Single-pass membrane protein</topology>
    </subcellularLocation>
</comment>
<dbReference type="Proteomes" id="UP000719412">
    <property type="component" value="Unassembled WGS sequence"/>
</dbReference>
<dbReference type="AlphaFoldDB" id="A0A8J6L6M3"/>
<dbReference type="GO" id="GO:0016757">
    <property type="term" value="F:glycosyltransferase activity"/>
    <property type="evidence" value="ECO:0007669"/>
    <property type="project" value="UniProtKB-UniRule"/>
</dbReference>
<evidence type="ECO:0000256" key="5">
    <source>
        <dbReference type="ARBA" id="ARBA00022692"/>
    </source>
</evidence>
<gene>
    <name evidence="9" type="ORF">GEV33_013267</name>
</gene>
<evidence type="ECO:0000256" key="2">
    <source>
        <dbReference type="ARBA" id="ARBA00007647"/>
    </source>
</evidence>
<comment type="similarity">
    <text evidence="2 8">Belongs to the glycosyltransferase 92 family.</text>
</comment>
<reference evidence="9" key="1">
    <citation type="journal article" date="2020" name="J Insects Food Feed">
        <title>The yellow mealworm (Tenebrio molitor) genome: a resource for the emerging insects as food and feed industry.</title>
        <authorList>
            <person name="Eriksson T."/>
            <person name="Andere A."/>
            <person name="Kelstrup H."/>
            <person name="Emery V."/>
            <person name="Picard C."/>
        </authorList>
    </citation>
    <scope>NUCLEOTIDE SEQUENCE</scope>
    <source>
        <strain evidence="9">Stoneville</strain>
        <tissue evidence="9">Whole head</tissue>
    </source>
</reference>
<organism evidence="9 10">
    <name type="scientific">Tenebrio molitor</name>
    <name type="common">Yellow mealworm beetle</name>
    <dbReference type="NCBI Taxonomy" id="7067"/>
    <lineage>
        <taxon>Eukaryota</taxon>
        <taxon>Metazoa</taxon>
        <taxon>Ecdysozoa</taxon>
        <taxon>Arthropoda</taxon>
        <taxon>Hexapoda</taxon>
        <taxon>Insecta</taxon>
        <taxon>Pterygota</taxon>
        <taxon>Neoptera</taxon>
        <taxon>Endopterygota</taxon>
        <taxon>Coleoptera</taxon>
        <taxon>Polyphaga</taxon>
        <taxon>Cucujiformia</taxon>
        <taxon>Tenebrionidae</taxon>
        <taxon>Tenebrio</taxon>
    </lineage>
</organism>
<keyword evidence="4 8" id="KW-0808">Transferase</keyword>
<reference evidence="9" key="2">
    <citation type="submission" date="2021-08" db="EMBL/GenBank/DDBJ databases">
        <authorList>
            <person name="Eriksson T."/>
        </authorList>
    </citation>
    <scope>NUCLEOTIDE SEQUENCE</scope>
    <source>
        <strain evidence="9">Stoneville</strain>
        <tissue evidence="9">Whole head</tissue>
    </source>
</reference>
<evidence type="ECO:0000313" key="10">
    <source>
        <dbReference type="Proteomes" id="UP000719412"/>
    </source>
</evidence>
<comment type="caution">
    <text evidence="9">The sequence shown here is derived from an EMBL/GenBank/DDBJ whole genome shotgun (WGS) entry which is preliminary data.</text>
</comment>
<dbReference type="GO" id="GO:0016020">
    <property type="term" value="C:membrane"/>
    <property type="evidence" value="ECO:0007669"/>
    <property type="project" value="UniProtKB-SubCell"/>
</dbReference>
<keyword evidence="6" id="KW-1133">Transmembrane helix</keyword>
<protein>
    <recommendedName>
        <fullName evidence="8">Glycosyltransferase family 92 protein</fullName>
        <ecNumber evidence="8">2.4.1.-</ecNumber>
    </recommendedName>
</protein>
<evidence type="ECO:0000256" key="1">
    <source>
        <dbReference type="ARBA" id="ARBA00004167"/>
    </source>
</evidence>
<proteinExistence type="inferred from homology"/>
<keyword evidence="3 8" id="KW-0328">Glycosyltransferase</keyword>
<evidence type="ECO:0000256" key="7">
    <source>
        <dbReference type="ARBA" id="ARBA00023136"/>
    </source>
</evidence>
<accession>A0A8J6L6M3</accession>
<keyword evidence="7" id="KW-0472">Membrane</keyword>
<evidence type="ECO:0000313" key="9">
    <source>
        <dbReference type="EMBL" id="KAH0809525.1"/>
    </source>
</evidence>
<keyword evidence="5" id="KW-0812">Transmembrane</keyword>
<evidence type="ECO:0000256" key="6">
    <source>
        <dbReference type="ARBA" id="ARBA00022989"/>
    </source>
</evidence>
<dbReference type="EC" id="2.4.1.-" evidence="8"/>
<dbReference type="PANTHER" id="PTHR21461:SF40">
    <property type="entry name" value="GLYCOSYLTRANSFERASE FAMILY 92 PROTEIN"/>
    <property type="match status" value="1"/>
</dbReference>
<sequence>MFQNTIIPHTGHPVLKSETFTFLLFRYLNNRLNTRTTGSYSFQNAFFYLQWGDDDSVYDSNDPVAAGLVTLKKTRRRSKLHPHKQRSKYICRPELVVEAGNHFVWEFIPGHGTLNVPPDAAILHHYRICEFGGDDCIKTASTVDTTAFKYKSKLVEEVKERYREFKVKCNLMELPPPPTRVFSKIMNILKSGQKTVRFEYLAEKVMFTGVSELGPVKSSLPEIILAQMYRPPSTPNPDHA</sequence>
<dbReference type="PANTHER" id="PTHR21461">
    <property type="entry name" value="GLYCOSYLTRANSFERASE FAMILY 92 PROTEIN"/>
    <property type="match status" value="1"/>
</dbReference>
<evidence type="ECO:0000256" key="3">
    <source>
        <dbReference type="ARBA" id="ARBA00022676"/>
    </source>
</evidence>
<evidence type="ECO:0000256" key="8">
    <source>
        <dbReference type="RuleBase" id="RU366017"/>
    </source>
</evidence>
<dbReference type="Pfam" id="PF01697">
    <property type="entry name" value="Glyco_transf_92"/>
    <property type="match status" value="1"/>
</dbReference>
<dbReference type="GO" id="GO:0005737">
    <property type="term" value="C:cytoplasm"/>
    <property type="evidence" value="ECO:0007669"/>
    <property type="project" value="TreeGrafter"/>
</dbReference>
<dbReference type="InterPro" id="IPR008166">
    <property type="entry name" value="Glyco_transf_92"/>
</dbReference>
<name>A0A8J6L6M3_TENMO</name>